<evidence type="ECO:0000313" key="1">
    <source>
        <dbReference type="EMBL" id="KAA9323879.1"/>
    </source>
</evidence>
<dbReference type="Gene3D" id="1.10.472.50">
    <property type="entry name" value="HD-domain/PDEase-like"/>
    <property type="match status" value="1"/>
</dbReference>
<protein>
    <submittedName>
        <fullName evidence="1">HD domain-containing protein</fullName>
    </submittedName>
</protein>
<gene>
    <name evidence="2" type="ORF">AAC431_02775</name>
    <name evidence="1" type="ORF">F6H94_01680</name>
</gene>
<evidence type="ECO:0000313" key="3">
    <source>
        <dbReference type="Proteomes" id="UP000327236"/>
    </source>
</evidence>
<dbReference type="Gene3D" id="1.20.58.1910">
    <property type="match status" value="1"/>
</dbReference>
<evidence type="ECO:0000313" key="2">
    <source>
        <dbReference type="EMBL" id="MEL0564849.1"/>
    </source>
</evidence>
<reference evidence="1 3" key="1">
    <citation type="submission" date="2019-09" db="EMBL/GenBank/DDBJ databases">
        <title>Draft genome sequence assemblies of isolates from the urinary tract.</title>
        <authorList>
            <person name="Mores C.R."/>
            <person name="Putonti C."/>
            <person name="Wolfe A.J."/>
        </authorList>
    </citation>
    <scope>NUCLEOTIDE SEQUENCE [LARGE SCALE GENOMIC DNA]</scope>
    <source>
        <strain evidence="1 3">UMB246</strain>
    </source>
</reference>
<evidence type="ECO:0000313" key="4">
    <source>
        <dbReference type="Proteomes" id="UP001385848"/>
    </source>
</evidence>
<comment type="caution">
    <text evidence="1">The sequence shown here is derived from an EMBL/GenBank/DDBJ whole genome shotgun (WGS) entry which is preliminary data.</text>
</comment>
<organism evidence="1 3">
    <name type="scientific">Lactobacillus jensenii</name>
    <dbReference type="NCBI Taxonomy" id="109790"/>
    <lineage>
        <taxon>Bacteria</taxon>
        <taxon>Bacillati</taxon>
        <taxon>Bacillota</taxon>
        <taxon>Bacilli</taxon>
        <taxon>Lactobacillales</taxon>
        <taxon>Lactobacillaceae</taxon>
        <taxon>Lactobacillus</taxon>
    </lineage>
</organism>
<sequence length="216" mass="25441">MQIENIQAFAHKYLDNDTTGHDYWHGKRVANLAQKLFLQDYPRVSKRQLDLLLVMGYWHDTIDEKICSNPGKVTDEMKQLLEKEEFRQDEISSVLFVLNHMSFSKNLEHYFQLPMIGQYVQDADRIEALGAIGIARAFAFGGSHNQKIYDPAIKPQILKSHKQYRNHEATTVNHFYEKLFHLEQTMNTPAGRKIAHERTLYMHKFIDQFLKEWEGE</sequence>
<dbReference type="SUPFAM" id="SSF109604">
    <property type="entry name" value="HD-domain/PDEase-like"/>
    <property type="match status" value="1"/>
</dbReference>
<dbReference type="KEGG" id="lje:BUE77_01065"/>
<keyword evidence="4" id="KW-1185">Reference proteome</keyword>
<dbReference type="GeneID" id="31742288"/>
<reference evidence="2 4" key="2">
    <citation type="submission" date="2024-04" db="EMBL/GenBank/DDBJ databases">
        <title>Three lactobacilli isolated from voided urine samples from females with type 2 diabetes.</title>
        <authorList>
            <person name="Kula A."/>
            <person name="Stegman N."/>
            <person name="Putonti C."/>
        </authorList>
    </citation>
    <scope>NUCLEOTIDE SEQUENCE [LARGE SCALE GENOMIC DNA]</scope>
    <source>
        <strain evidence="2 4">1855</strain>
    </source>
</reference>
<dbReference type="Proteomes" id="UP001385848">
    <property type="component" value="Unassembled WGS sequence"/>
</dbReference>
<name>A0A5N1IF86_LACJE</name>
<dbReference type="EMBL" id="VYWW01000005">
    <property type="protein sequence ID" value="KAA9323879.1"/>
    <property type="molecule type" value="Genomic_DNA"/>
</dbReference>
<dbReference type="PANTHER" id="PTHR33594:SF1">
    <property type="entry name" value="HD_PDEASE DOMAIN-CONTAINING PROTEIN"/>
    <property type="match status" value="1"/>
</dbReference>
<dbReference type="AlphaFoldDB" id="A0A5N1IF86"/>
<dbReference type="RefSeq" id="WP_006585335.1">
    <property type="nucleotide sequence ID" value="NZ_CATOUV010000001.1"/>
</dbReference>
<dbReference type="EMBL" id="JBBVUL010000004">
    <property type="protein sequence ID" value="MEL0564849.1"/>
    <property type="molecule type" value="Genomic_DNA"/>
</dbReference>
<accession>A0A5N1IF86</accession>
<dbReference type="OrthoDB" id="9797344at2"/>
<proteinExistence type="predicted"/>
<dbReference type="PANTHER" id="PTHR33594">
    <property type="entry name" value="SUPERFAMILY HYDROLASE, PUTATIVE (AFU_ORTHOLOGUE AFUA_1G03035)-RELATED"/>
    <property type="match status" value="1"/>
</dbReference>
<dbReference type="Proteomes" id="UP000327236">
    <property type="component" value="Unassembled WGS sequence"/>
</dbReference>